<comment type="similarity">
    <text evidence="2">Belongs to the MGMT family.</text>
</comment>
<dbReference type="Pfam" id="PF02870">
    <property type="entry name" value="Methyltransf_1N"/>
    <property type="match status" value="1"/>
</dbReference>
<evidence type="ECO:0000256" key="7">
    <source>
        <dbReference type="ARBA" id="ARBA00023015"/>
    </source>
</evidence>
<dbReference type="OrthoDB" id="9802228at2"/>
<keyword evidence="7" id="KW-0805">Transcription regulation</keyword>
<dbReference type="Gene3D" id="1.10.10.10">
    <property type="entry name" value="Winged helix-like DNA-binding domain superfamily/Winged helix DNA-binding domain"/>
    <property type="match status" value="1"/>
</dbReference>
<dbReference type="EC" id="2.1.1.63" evidence="3"/>
<dbReference type="GO" id="GO:0003700">
    <property type="term" value="F:DNA-binding transcription factor activity"/>
    <property type="evidence" value="ECO:0007669"/>
    <property type="project" value="InterPro"/>
</dbReference>
<dbReference type="InterPro" id="IPR008332">
    <property type="entry name" value="MethylG_MeTrfase_N"/>
</dbReference>
<keyword evidence="8" id="KW-0010">Activator</keyword>
<dbReference type="InterPro" id="IPR001497">
    <property type="entry name" value="MethylDNA_cys_MeTrfase_AS"/>
</dbReference>
<keyword evidence="4 15" id="KW-0489">Methyltransferase</keyword>
<evidence type="ECO:0000256" key="2">
    <source>
        <dbReference type="ARBA" id="ARBA00008711"/>
    </source>
</evidence>
<dbReference type="SUPFAM" id="SSF46689">
    <property type="entry name" value="Homeodomain-like"/>
    <property type="match status" value="1"/>
</dbReference>
<dbReference type="GO" id="GO:0003908">
    <property type="term" value="F:methylated-DNA-[protein]-cysteine S-methyltransferase activity"/>
    <property type="evidence" value="ECO:0007669"/>
    <property type="project" value="UniProtKB-EC"/>
</dbReference>
<dbReference type="InterPro" id="IPR014048">
    <property type="entry name" value="MethylDNA_cys_MeTrfase_DNA-bd"/>
</dbReference>
<evidence type="ECO:0000256" key="10">
    <source>
        <dbReference type="ARBA" id="ARBA00023204"/>
    </source>
</evidence>
<dbReference type="InterPro" id="IPR036388">
    <property type="entry name" value="WH-like_DNA-bd_sf"/>
</dbReference>
<evidence type="ECO:0000256" key="6">
    <source>
        <dbReference type="ARBA" id="ARBA00022763"/>
    </source>
</evidence>
<dbReference type="SUPFAM" id="SSF57884">
    <property type="entry name" value="Ada DNA repair protein, N-terminal domain (N-Ada 10)"/>
    <property type="match status" value="1"/>
</dbReference>
<evidence type="ECO:0000256" key="1">
    <source>
        <dbReference type="ARBA" id="ARBA00001286"/>
    </source>
</evidence>
<comment type="catalytic activity">
    <reaction evidence="11">
        <text>a 6-O-methyl-2'-deoxyguanosine in DNA + L-cysteinyl-[protein] = S-methyl-L-cysteinyl-[protein] + a 2'-deoxyguanosine in DNA</text>
        <dbReference type="Rhea" id="RHEA:24000"/>
        <dbReference type="Rhea" id="RHEA-COMP:10131"/>
        <dbReference type="Rhea" id="RHEA-COMP:10132"/>
        <dbReference type="Rhea" id="RHEA-COMP:11367"/>
        <dbReference type="Rhea" id="RHEA-COMP:11368"/>
        <dbReference type="ChEBI" id="CHEBI:29950"/>
        <dbReference type="ChEBI" id="CHEBI:82612"/>
        <dbReference type="ChEBI" id="CHEBI:85445"/>
        <dbReference type="ChEBI" id="CHEBI:85448"/>
        <dbReference type="EC" id="2.1.1.63"/>
    </reaction>
</comment>
<evidence type="ECO:0000256" key="3">
    <source>
        <dbReference type="ARBA" id="ARBA00011918"/>
    </source>
</evidence>
<name>A0A6I4SL87_9SPHN</name>
<keyword evidence="6" id="KW-0227">DNA damage</keyword>
<proteinExistence type="inferred from homology"/>
<comment type="catalytic activity">
    <reaction evidence="1">
        <text>a 4-O-methyl-thymidine in DNA + L-cysteinyl-[protein] = a thymidine in DNA + S-methyl-L-cysteinyl-[protein]</text>
        <dbReference type="Rhea" id="RHEA:53428"/>
        <dbReference type="Rhea" id="RHEA-COMP:10131"/>
        <dbReference type="Rhea" id="RHEA-COMP:10132"/>
        <dbReference type="Rhea" id="RHEA-COMP:13555"/>
        <dbReference type="Rhea" id="RHEA-COMP:13556"/>
        <dbReference type="ChEBI" id="CHEBI:29950"/>
        <dbReference type="ChEBI" id="CHEBI:82612"/>
        <dbReference type="ChEBI" id="CHEBI:137386"/>
        <dbReference type="ChEBI" id="CHEBI:137387"/>
        <dbReference type="EC" id="2.1.1.63"/>
    </reaction>
</comment>
<dbReference type="AlphaFoldDB" id="A0A6I4SL87"/>
<protein>
    <recommendedName>
        <fullName evidence="3">methylated-DNA--[protein]-cysteine S-methyltransferase</fullName>
        <ecNumber evidence="3">2.1.1.63</ecNumber>
    </recommendedName>
</protein>
<dbReference type="Proteomes" id="UP000468943">
    <property type="component" value="Unassembled WGS sequence"/>
</dbReference>
<evidence type="ECO:0000313" key="16">
    <source>
        <dbReference type="Proteomes" id="UP000468943"/>
    </source>
</evidence>
<dbReference type="PROSITE" id="PS00374">
    <property type="entry name" value="MGMT"/>
    <property type="match status" value="1"/>
</dbReference>
<dbReference type="Pfam" id="PF01035">
    <property type="entry name" value="DNA_binding_1"/>
    <property type="match status" value="1"/>
</dbReference>
<comment type="caution">
    <text evidence="15">The sequence shown here is derived from an EMBL/GenBank/DDBJ whole genome shotgun (WGS) entry which is preliminary data.</text>
</comment>
<accession>A0A6I4SL87</accession>
<evidence type="ECO:0000256" key="9">
    <source>
        <dbReference type="ARBA" id="ARBA00023163"/>
    </source>
</evidence>
<dbReference type="InterPro" id="IPR036631">
    <property type="entry name" value="MGMT_N_sf"/>
</dbReference>
<gene>
    <name evidence="15" type="primary">ada</name>
    <name evidence="15" type="ORF">GRI36_06505</name>
</gene>
<dbReference type="NCBIfam" id="NF011964">
    <property type="entry name" value="PRK15435.1"/>
    <property type="match status" value="1"/>
</dbReference>
<dbReference type="RefSeq" id="WP_160597718.1">
    <property type="nucleotide sequence ID" value="NZ_WTYS01000001.1"/>
</dbReference>
<dbReference type="InterPro" id="IPR016221">
    <property type="entry name" value="Bifunct_regulatory_prot_Ada"/>
</dbReference>
<feature type="binding site" evidence="13">
    <location>
        <position position="41"/>
    </location>
    <ligand>
        <name>Zn(2+)</name>
        <dbReference type="ChEBI" id="CHEBI:29105"/>
    </ligand>
</feature>
<keyword evidence="13" id="KW-0862">Zinc</keyword>
<dbReference type="GO" id="GO:0008270">
    <property type="term" value="F:zinc ion binding"/>
    <property type="evidence" value="ECO:0007669"/>
    <property type="project" value="InterPro"/>
</dbReference>
<evidence type="ECO:0000256" key="5">
    <source>
        <dbReference type="ARBA" id="ARBA00022679"/>
    </source>
</evidence>
<dbReference type="InterPro" id="IPR018060">
    <property type="entry name" value="HTH_AraC"/>
</dbReference>
<dbReference type="SUPFAM" id="SSF53155">
    <property type="entry name" value="Methylated DNA-protein cysteine methyltransferase domain"/>
    <property type="match status" value="1"/>
</dbReference>
<keyword evidence="5 15" id="KW-0808">Transferase</keyword>
<dbReference type="Pfam" id="PF02805">
    <property type="entry name" value="Ada_Zn_binding"/>
    <property type="match status" value="1"/>
</dbReference>
<feature type="active site" description="Nucleophile; methyl group acceptor from either O6-methylguanine or O4-methylthymine" evidence="12">
    <location>
        <position position="314"/>
    </location>
</feature>
<dbReference type="GO" id="GO:0032259">
    <property type="term" value="P:methylation"/>
    <property type="evidence" value="ECO:0007669"/>
    <property type="project" value="UniProtKB-KW"/>
</dbReference>
<dbReference type="EMBL" id="WTYS01000001">
    <property type="protein sequence ID" value="MXO56529.1"/>
    <property type="molecule type" value="Genomic_DNA"/>
</dbReference>
<feature type="binding site" evidence="13">
    <location>
        <position position="37"/>
    </location>
    <ligand>
        <name>Zn(2+)</name>
        <dbReference type="ChEBI" id="CHEBI:29105"/>
    </ligand>
</feature>
<evidence type="ECO:0000256" key="8">
    <source>
        <dbReference type="ARBA" id="ARBA00023159"/>
    </source>
</evidence>
<dbReference type="NCBIfam" id="TIGR00589">
    <property type="entry name" value="ogt"/>
    <property type="match status" value="1"/>
</dbReference>
<evidence type="ECO:0000256" key="4">
    <source>
        <dbReference type="ARBA" id="ARBA00022603"/>
    </source>
</evidence>
<dbReference type="Gene3D" id="3.30.160.70">
    <property type="entry name" value="Methylated DNA-protein cysteine methyltransferase domain"/>
    <property type="match status" value="1"/>
</dbReference>
<dbReference type="FunFam" id="1.10.10.10:FF:000214">
    <property type="entry name" value="Methylated-DNA--protein-cysteine methyltransferase"/>
    <property type="match status" value="1"/>
</dbReference>
<evidence type="ECO:0000256" key="12">
    <source>
        <dbReference type="PIRSR" id="PIRSR000409-1"/>
    </source>
</evidence>
<dbReference type="InterPro" id="IPR009057">
    <property type="entry name" value="Homeodomain-like_sf"/>
</dbReference>
<evidence type="ECO:0000256" key="13">
    <source>
        <dbReference type="PIRSR" id="PIRSR000409-3"/>
    </source>
</evidence>
<dbReference type="InterPro" id="IPR035451">
    <property type="entry name" value="Ada-like_dom_sf"/>
</dbReference>
<dbReference type="PANTHER" id="PTHR10815:SF14">
    <property type="entry name" value="BIFUNCTIONAL TRANSCRIPTIONAL ACTIVATOR_DNA REPAIR ENZYME ADA"/>
    <property type="match status" value="1"/>
</dbReference>
<feature type="active site" description="Nucleophile; methyl group acceptor from methylphosphotriester" evidence="12">
    <location>
        <position position="37"/>
    </location>
</feature>
<feature type="domain" description="HTH araC/xylS-type" evidence="14">
    <location>
        <begin position="81"/>
        <end position="180"/>
    </location>
</feature>
<evidence type="ECO:0000313" key="15">
    <source>
        <dbReference type="EMBL" id="MXO56529.1"/>
    </source>
</evidence>
<keyword evidence="16" id="KW-1185">Reference proteome</keyword>
<dbReference type="Pfam" id="PF12833">
    <property type="entry name" value="HTH_18"/>
    <property type="match status" value="1"/>
</dbReference>
<dbReference type="InterPro" id="IPR036217">
    <property type="entry name" value="MethylDNA_cys_MeTrfase_DNAb"/>
</dbReference>
<reference evidence="15 16" key="1">
    <citation type="submission" date="2019-12" db="EMBL/GenBank/DDBJ databases">
        <title>Genomic-based taxomic classification of the family Erythrobacteraceae.</title>
        <authorList>
            <person name="Xu L."/>
        </authorList>
    </citation>
    <scope>NUCLEOTIDE SEQUENCE [LARGE SCALE GENOMIC DNA]</scope>
    <source>
        <strain evidence="15 16">JCM 17802</strain>
    </source>
</reference>
<dbReference type="SUPFAM" id="SSF46767">
    <property type="entry name" value="Methylated DNA-protein cysteine methyltransferase, C-terminal domain"/>
    <property type="match status" value="1"/>
</dbReference>
<comment type="cofactor">
    <cofactor evidence="13">
        <name>Zn(2+)</name>
        <dbReference type="ChEBI" id="CHEBI:29105"/>
    </cofactor>
    <text evidence="13">Binds 1 zinc ion per subunit.</text>
</comment>
<dbReference type="InterPro" id="IPR004026">
    <property type="entry name" value="Ada_DNA_repair_Zn-bd"/>
</dbReference>
<feature type="binding site" evidence="13">
    <location>
        <position position="71"/>
    </location>
    <ligand>
        <name>Zn(2+)</name>
        <dbReference type="ChEBI" id="CHEBI:29105"/>
    </ligand>
</feature>
<dbReference type="PROSITE" id="PS01124">
    <property type="entry name" value="HTH_ARAC_FAMILY_2"/>
    <property type="match status" value="1"/>
</dbReference>
<organism evidence="15 16">
    <name type="scientific">Pontixanthobacter gangjinensis</name>
    <dbReference type="NCBI Taxonomy" id="1028742"/>
    <lineage>
        <taxon>Bacteria</taxon>
        <taxon>Pseudomonadati</taxon>
        <taxon>Pseudomonadota</taxon>
        <taxon>Alphaproteobacteria</taxon>
        <taxon>Sphingomonadales</taxon>
        <taxon>Erythrobacteraceae</taxon>
        <taxon>Pontixanthobacter</taxon>
    </lineage>
</organism>
<sequence>MGNEQLDDNRRWQIALAKDRAFDGVFVTGVHSTGIYCRPSCPARAPKRENVRFYATCADAEAAGLRACKRCTPQSIAPDEQAVLRCLELLQSSEAVVPLEKLGNVTGYSPTHLQRVFKRSVGMSPAAYHRALRREKAGNALSDGASVTGAVYDAGYSTPSRFYDEIKDRLGMSASAWRDGGRDILIRYAITETTFGPMLVAATNKGVCRLSFSETRTELVRRFPNAELAEGGAEFEALLQDVIAAVEQPGDAQHIPLDVKGTAFQEAVWQQLRKIPAGETRSYAQIAAAAGNPKAMRAAGSANGANCVAVLIPCHRVVRSDGAIGGYAYGAEIKRELLKREEQCQSGATDLLAD</sequence>
<evidence type="ECO:0000259" key="14">
    <source>
        <dbReference type="PROSITE" id="PS01124"/>
    </source>
</evidence>
<dbReference type="SMART" id="SM00342">
    <property type="entry name" value="HTH_ARAC"/>
    <property type="match status" value="1"/>
</dbReference>
<dbReference type="Gene3D" id="1.10.10.60">
    <property type="entry name" value="Homeodomain-like"/>
    <property type="match status" value="1"/>
</dbReference>
<dbReference type="GO" id="GO:0043565">
    <property type="term" value="F:sequence-specific DNA binding"/>
    <property type="evidence" value="ECO:0007669"/>
    <property type="project" value="InterPro"/>
</dbReference>
<dbReference type="Gene3D" id="3.40.10.10">
    <property type="entry name" value="DNA Methylphosphotriester Repair Domain"/>
    <property type="match status" value="1"/>
</dbReference>
<dbReference type="PANTHER" id="PTHR10815">
    <property type="entry name" value="METHYLATED-DNA--PROTEIN-CYSTEINE METHYLTRANSFERASE"/>
    <property type="match status" value="1"/>
</dbReference>
<keyword evidence="15" id="KW-0238">DNA-binding</keyword>
<dbReference type="CDD" id="cd06445">
    <property type="entry name" value="ATase"/>
    <property type="match status" value="1"/>
</dbReference>
<keyword evidence="10" id="KW-0234">DNA repair</keyword>
<keyword evidence="9" id="KW-0804">Transcription</keyword>
<keyword evidence="13" id="KW-0479">Metal-binding</keyword>
<dbReference type="GO" id="GO:0006281">
    <property type="term" value="P:DNA repair"/>
    <property type="evidence" value="ECO:0007669"/>
    <property type="project" value="UniProtKB-KW"/>
</dbReference>
<dbReference type="PIRSF" id="PIRSF000409">
    <property type="entry name" value="Ada"/>
    <property type="match status" value="1"/>
</dbReference>
<feature type="binding site" evidence="13">
    <location>
        <position position="68"/>
    </location>
    <ligand>
        <name>Zn(2+)</name>
        <dbReference type="ChEBI" id="CHEBI:29105"/>
    </ligand>
</feature>
<evidence type="ECO:0000256" key="11">
    <source>
        <dbReference type="ARBA" id="ARBA00049348"/>
    </source>
</evidence>